<evidence type="ECO:0000259" key="1">
    <source>
        <dbReference type="SMART" id="SM00901"/>
    </source>
</evidence>
<proteinExistence type="predicted"/>
<name>A0A6P2U9V3_BURL3</name>
<reference evidence="2 3" key="1">
    <citation type="submission" date="2019-09" db="EMBL/GenBank/DDBJ databases">
        <authorList>
            <person name="Depoorter E."/>
        </authorList>
    </citation>
    <scope>NUCLEOTIDE SEQUENCE [LARGE SCALE GENOMIC DNA]</scope>
    <source>
        <strain evidence="2">R-18112</strain>
    </source>
</reference>
<accession>A0A6P2U9V3</accession>
<dbReference type="InterPro" id="IPR014966">
    <property type="entry name" value="FRG-dom"/>
</dbReference>
<organism evidence="2 3">
    <name type="scientific">Burkholderia lata (strain ATCC 17760 / DSM 23089 / LMG 22485 / NCIMB 9086 / R18194 / 383)</name>
    <dbReference type="NCBI Taxonomy" id="482957"/>
    <lineage>
        <taxon>Bacteria</taxon>
        <taxon>Pseudomonadati</taxon>
        <taxon>Pseudomonadota</taxon>
        <taxon>Betaproteobacteria</taxon>
        <taxon>Burkholderiales</taxon>
        <taxon>Burkholderiaceae</taxon>
        <taxon>Burkholderia</taxon>
        <taxon>Burkholderia cepacia complex</taxon>
    </lineage>
</organism>
<gene>
    <name evidence="2" type="ORF">BLA18112_01527</name>
</gene>
<dbReference type="SMART" id="SM00901">
    <property type="entry name" value="FRG"/>
    <property type="match status" value="1"/>
</dbReference>
<dbReference type="AlphaFoldDB" id="A0A6P2U9V3"/>
<evidence type="ECO:0000313" key="3">
    <source>
        <dbReference type="Proteomes" id="UP000494274"/>
    </source>
</evidence>
<dbReference type="RefSeq" id="WP_175043159.1">
    <property type="nucleotide sequence ID" value="NZ_CABVQI010000004.1"/>
</dbReference>
<dbReference type="Pfam" id="PF08867">
    <property type="entry name" value="FRG"/>
    <property type="match status" value="1"/>
</dbReference>
<protein>
    <recommendedName>
        <fullName evidence="1">FRG domain-containing protein</fullName>
    </recommendedName>
</protein>
<dbReference type="Proteomes" id="UP000494274">
    <property type="component" value="Unassembled WGS sequence"/>
</dbReference>
<evidence type="ECO:0000313" key="2">
    <source>
        <dbReference type="EMBL" id="VWC65700.1"/>
    </source>
</evidence>
<sequence>MQIAPASALLDISRNYIDHRSRREDSWYWYSDEGKGGAIPFAVSTLYRGQNTRYTPMLSSITRGLQSSDIVKIFDSSISDQAKLVLRLAQSWWFGRELTRHPISHHAASQNLDLNEIALAQHYGIPTGYLDLTDDFNVGAFFATCRESPDGWQPVDSGVGVIYRVSLRKIENPFDDYIPLGPQKLPRPSEQCAWVVELPFCHGFEGWPGVEMLPFHHDHRVGQHFLEMFEGGKRLFPPDPLADVAEEILACGEIPVDFVEAALKSFTNDPCGILPNDLPTVRKEISTLISQIGYRQLLTDQHVAPLLADQEWVEKMLGIVKARAIAVRRVRIPQDETESKRDIAS</sequence>
<feature type="domain" description="FRG" evidence="1">
    <location>
        <begin position="41"/>
        <end position="163"/>
    </location>
</feature>
<dbReference type="EMBL" id="CABVQI010000004">
    <property type="protein sequence ID" value="VWC65700.1"/>
    <property type="molecule type" value="Genomic_DNA"/>
</dbReference>